<dbReference type="AlphaFoldDB" id="A0A127JZU8"/>
<organism evidence="8 9">
    <name type="scientific">Ramlibacter tataouinensis</name>
    <dbReference type="NCBI Taxonomy" id="94132"/>
    <lineage>
        <taxon>Bacteria</taxon>
        <taxon>Pseudomonadati</taxon>
        <taxon>Pseudomonadota</taxon>
        <taxon>Betaproteobacteria</taxon>
        <taxon>Burkholderiales</taxon>
        <taxon>Comamonadaceae</taxon>
        <taxon>Ramlibacter</taxon>
    </lineage>
</organism>
<keyword evidence="4" id="KW-0804">Transcription</keyword>
<dbReference type="InterPro" id="IPR000847">
    <property type="entry name" value="LysR_HTH_N"/>
</dbReference>
<evidence type="ECO:0000256" key="4">
    <source>
        <dbReference type="ARBA" id="ARBA00023163"/>
    </source>
</evidence>
<dbReference type="PANTHER" id="PTHR30579">
    <property type="entry name" value="TRANSCRIPTIONAL REGULATOR"/>
    <property type="match status" value="1"/>
</dbReference>
<dbReference type="PANTHER" id="PTHR30579:SF3">
    <property type="entry name" value="TRANSCRIPTIONAL REGULATORY PROTEIN"/>
    <property type="match status" value="1"/>
</dbReference>
<evidence type="ECO:0000313" key="9">
    <source>
        <dbReference type="Proteomes" id="UP000070433"/>
    </source>
</evidence>
<feature type="domain" description="HTH lysR-type" evidence="7">
    <location>
        <begin position="9"/>
        <end position="66"/>
    </location>
</feature>
<dbReference type="InterPro" id="IPR050176">
    <property type="entry name" value="LTTR"/>
</dbReference>
<keyword evidence="9" id="KW-1185">Reference proteome</keyword>
<protein>
    <submittedName>
        <fullName evidence="8">LysR family transcriptional regulator</fullName>
    </submittedName>
</protein>
<evidence type="ECO:0000256" key="2">
    <source>
        <dbReference type="ARBA" id="ARBA00023015"/>
    </source>
</evidence>
<keyword evidence="5" id="KW-0175">Coiled coil</keyword>
<dbReference type="SUPFAM" id="SSF53850">
    <property type="entry name" value="Periplasmic binding protein-like II"/>
    <property type="match status" value="1"/>
</dbReference>
<dbReference type="GO" id="GO:0003700">
    <property type="term" value="F:DNA-binding transcription factor activity"/>
    <property type="evidence" value="ECO:0007669"/>
    <property type="project" value="InterPro"/>
</dbReference>
<feature type="transmembrane region" description="Helical" evidence="6">
    <location>
        <begin position="218"/>
        <end position="246"/>
    </location>
</feature>
<evidence type="ECO:0000313" key="8">
    <source>
        <dbReference type="EMBL" id="AMO25393.1"/>
    </source>
</evidence>
<dbReference type="PROSITE" id="PS50931">
    <property type="entry name" value="HTH_LYSR"/>
    <property type="match status" value="1"/>
</dbReference>
<dbReference type="SUPFAM" id="SSF46785">
    <property type="entry name" value="Winged helix' DNA-binding domain"/>
    <property type="match status" value="1"/>
</dbReference>
<evidence type="ECO:0000256" key="6">
    <source>
        <dbReference type="SAM" id="Phobius"/>
    </source>
</evidence>
<feature type="coiled-coil region" evidence="5">
    <location>
        <begin position="69"/>
        <end position="96"/>
    </location>
</feature>
<dbReference type="Pfam" id="PF00126">
    <property type="entry name" value="HTH_1"/>
    <property type="match status" value="1"/>
</dbReference>
<keyword evidence="3" id="KW-0238">DNA-binding</keyword>
<keyword evidence="2" id="KW-0805">Transcription regulation</keyword>
<dbReference type="EMBL" id="CP010951">
    <property type="protein sequence ID" value="AMO25393.1"/>
    <property type="molecule type" value="Genomic_DNA"/>
</dbReference>
<sequence length="298" mass="32485">MIAQAQYRLTAADLEALLALARAGTLAEAAARLQADASTVFRTVQRVEKNLGQRLFERSRGGYLASDTMLEIARHAERIESELEAARAAAAGSQRELAGRVRITTTDSVLRGLVLPALRPLAAEHPRLQLEVTSTNELMSLTRRDADIALRATPKPPGHLVGRNIGTIRFAICAARSMPASQRRKAFDALAWIAPDDAMPEHPSVRWRRKQWPRLAPALLVDGIVGVVDAIGAGLGIGIVPLFMLANQRELVALSPPLESCESQLWLLAHPESRHLRRIAATYQHLAATLRLPDKLAG</sequence>
<evidence type="ECO:0000259" key="7">
    <source>
        <dbReference type="PROSITE" id="PS50931"/>
    </source>
</evidence>
<dbReference type="InterPro" id="IPR036388">
    <property type="entry name" value="WH-like_DNA-bd_sf"/>
</dbReference>
<gene>
    <name evidence="8" type="ORF">UC35_11345</name>
</gene>
<evidence type="ECO:0000256" key="1">
    <source>
        <dbReference type="ARBA" id="ARBA00009437"/>
    </source>
</evidence>
<dbReference type="OrthoDB" id="8579932at2"/>
<keyword evidence="6" id="KW-0812">Transmembrane</keyword>
<comment type="similarity">
    <text evidence="1">Belongs to the LysR transcriptional regulatory family.</text>
</comment>
<dbReference type="Gene3D" id="3.40.190.290">
    <property type="match status" value="1"/>
</dbReference>
<keyword evidence="6" id="KW-1133">Transmembrane helix</keyword>
<keyword evidence="6" id="KW-0472">Membrane</keyword>
<proteinExistence type="inferred from homology"/>
<accession>A0A127JZU8</accession>
<dbReference type="InterPro" id="IPR005119">
    <property type="entry name" value="LysR_subst-bd"/>
</dbReference>
<reference evidence="8 9" key="1">
    <citation type="journal article" date="2014" name="Int. J. Syst. Evol. Microbiol.">
        <title>Ramlibacter solisilvae sp. nov., isolated from forest soil, and emended description of the genus Ramlibacter.</title>
        <authorList>
            <person name="Lee H.J."/>
            <person name="Lee S.H."/>
            <person name="Lee S.S."/>
            <person name="Lee J.S."/>
            <person name="Kim Y."/>
            <person name="Kim S.C."/>
            <person name="Jeon C.O."/>
        </authorList>
    </citation>
    <scope>NUCLEOTIDE SEQUENCE [LARGE SCALE GENOMIC DNA]</scope>
    <source>
        <strain evidence="8 9">5-10</strain>
    </source>
</reference>
<evidence type="ECO:0000256" key="5">
    <source>
        <dbReference type="SAM" id="Coils"/>
    </source>
</evidence>
<dbReference type="InterPro" id="IPR036390">
    <property type="entry name" value="WH_DNA-bd_sf"/>
</dbReference>
<name>A0A127JZU8_9BURK</name>
<evidence type="ECO:0000256" key="3">
    <source>
        <dbReference type="ARBA" id="ARBA00023125"/>
    </source>
</evidence>
<dbReference type="Pfam" id="PF03466">
    <property type="entry name" value="LysR_substrate"/>
    <property type="match status" value="1"/>
</dbReference>
<dbReference type="Gene3D" id="1.10.10.10">
    <property type="entry name" value="Winged helix-like DNA-binding domain superfamily/Winged helix DNA-binding domain"/>
    <property type="match status" value="1"/>
</dbReference>
<dbReference type="Proteomes" id="UP000070433">
    <property type="component" value="Chromosome"/>
</dbReference>
<dbReference type="GO" id="GO:0003677">
    <property type="term" value="F:DNA binding"/>
    <property type="evidence" value="ECO:0007669"/>
    <property type="project" value="UniProtKB-KW"/>
</dbReference>
<dbReference type="PATRIC" id="fig|94132.3.peg.2314"/>